<evidence type="ECO:0000256" key="1">
    <source>
        <dbReference type="SAM" id="Phobius"/>
    </source>
</evidence>
<evidence type="ECO:0000313" key="3">
    <source>
        <dbReference type="Proteomes" id="UP000198531"/>
    </source>
</evidence>
<reference evidence="3" key="1">
    <citation type="submission" date="2016-10" db="EMBL/GenBank/DDBJ databases">
        <authorList>
            <person name="Varghese N."/>
            <person name="Submissions S."/>
        </authorList>
    </citation>
    <scope>NUCLEOTIDE SEQUENCE [LARGE SCALE GENOMIC DNA]</scope>
    <source>
        <strain evidence="3">CGMCC 1.7736</strain>
    </source>
</reference>
<feature type="transmembrane region" description="Helical" evidence="1">
    <location>
        <begin position="9"/>
        <end position="28"/>
    </location>
</feature>
<dbReference type="InterPro" id="IPR045466">
    <property type="entry name" value="DUF6498"/>
</dbReference>
<protein>
    <submittedName>
        <fullName evidence="2">Uncharacterized protein</fullName>
    </submittedName>
</protein>
<feature type="transmembrane region" description="Helical" evidence="1">
    <location>
        <begin position="96"/>
        <end position="121"/>
    </location>
</feature>
<feature type="transmembrane region" description="Helical" evidence="1">
    <location>
        <begin position="34"/>
        <end position="52"/>
    </location>
</feature>
<sequence>MRRPSTPRLGLLAILGSNAVAPLGVLFLGWSTTVLLAVFAVEVVAVLCWSLVKIPFARKRPNDGVEDDSRLFGPFHGKRGSVTLPGPVPPLYPRNLLPLLVAAAFLAPLELGLVLGLFGLADPTVTDEMVGRIALGGVGVFVGHGVETASDYFHDEGYRHHSPRSAFSPAFRQFFAVGALLFLAGAVTAVGTEALVTVVVVGKFAHDLRTYQVEHDPEKRGLFARLFGSAETEIAPVPVAVPAESPAYRTRPGRLVTGFDAVYRGVRYTVTSAVLYLYVLVGAAVFVGAPQLAVYPLVLASAFAALRALSRYVRVGTVEYRCYGDVLVVYDTVLDEPQARLERGAVTGVAVRTDVVDRLFGTRTVTFDAATDDATAVRLTAPDPDEVEDDANANRPLTLPHVEDAAAVAEAFGVGWQFERDVGGTD</sequence>
<keyword evidence="1" id="KW-0812">Transmembrane</keyword>
<dbReference type="OrthoDB" id="169315at2157"/>
<dbReference type="Pfam" id="PF20108">
    <property type="entry name" value="DUF6498"/>
    <property type="match status" value="1"/>
</dbReference>
<feature type="transmembrane region" description="Helical" evidence="1">
    <location>
        <begin position="174"/>
        <end position="201"/>
    </location>
</feature>
<keyword evidence="1" id="KW-1133">Transmembrane helix</keyword>
<dbReference type="EMBL" id="FOYT01000001">
    <property type="protein sequence ID" value="SFR33442.1"/>
    <property type="molecule type" value="Genomic_DNA"/>
</dbReference>
<dbReference type="Proteomes" id="UP000198531">
    <property type="component" value="Unassembled WGS sequence"/>
</dbReference>
<accession>A0A1I6FU07</accession>
<feature type="transmembrane region" description="Helical" evidence="1">
    <location>
        <begin position="275"/>
        <end position="306"/>
    </location>
</feature>
<gene>
    <name evidence="2" type="ORF">SAMN04487947_0004</name>
</gene>
<keyword evidence="3" id="KW-1185">Reference proteome</keyword>
<organism evidence="2 3">
    <name type="scientific">Halogeometricum rufum</name>
    <dbReference type="NCBI Taxonomy" id="553469"/>
    <lineage>
        <taxon>Archaea</taxon>
        <taxon>Methanobacteriati</taxon>
        <taxon>Methanobacteriota</taxon>
        <taxon>Stenosarchaea group</taxon>
        <taxon>Halobacteria</taxon>
        <taxon>Halobacteriales</taxon>
        <taxon>Haloferacaceae</taxon>
        <taxon>Halogeometricum</taxon>
    </lineage>
</organism>
<evidence type="ECO:0000313" key="2">
    <source>
        <dbReference type="EMBL" id="SFR33442.1"/>
    </source>
</evidence>
<dbReference type="RefSeq" id="WP_089803706.1">
    <property type="nucleotide sequence ID" value="NZ_FOYT01000001.1"/>
</dbReference>
<proteinExistence type="predicted"/>
<dbReference type="STRING" id="553469.SAMN04487947_0004"/>
<keyword evidence="1" id="KW-0472">Membrane</keyword>
<dbReference type="AlphaFoldDB" id="A0A1I6FU07"/>
<name>A0A1I6FU07_9EURY</name>